<feature type="domain" description="IraD/Gp25-like" evidence="1">
    <location>
        <begin position="31"/>
        <end position="96"/>
    </location>
</feature>
<dbReference type="InterPro" id="IPR017737">
    <property type="entry name" value="TssE1-like"/>
</dbReference>
<keyword evidence="3" id="KW-1185">Reference proteome</keyword>
<sequence>MAQPSLYEMLTGFFAGGLAVEQVSEENQLILSVLDNIQRILNARRGTLSHLDDYGLPDMSRIIHGLPGSAHRLLQVLSSTLLKYEPRIKGINLSLLPEIEFGKLSYALEAELHELGVVRFGTEFVADGRVLVRHLKKQQFLSQRETL</sequence>
<dbReference type="EMBL" id="CP114976">
    <property type="protein sequence ID" value="WBE24825.1"/>
    <property type="molecule type" value="Genomic_DNA"/>
</dbReference>
<evidence type="ECO:0000313" key="3">
    <source>
        <dbReference type="Proteomes" id="UP001212189"/>
    </source>
</evidence>
<dbReference type="RefSeq" id="WP_269817768.1">
    <property type="nucleotide sequence ID" value="NZ_CP114976.1"/>
</dbReference>
<proteinExistence type="predicted"/>
<evidence type="ECO:0000259" key="1">
    <source>
        <dbReference type="Pfam" id="PF04965"/>
    </source>
</evidence>
<evidence type="ECO:0000313" key="2">
    <source>
        <dbReference type="EMBL" id="WBE24825.1"/>
    </source>
</evidence>
<dbReference type="InterPro" id="IPR007048">
    <property type="entry name" value="IraD/Gp25-like"/>
</dbReference>
<dbReference type="AlphaFoldDB" id="A0AAE9VMI2"/>
<gene>
    <name evidence="2" type="primary">tssE</name>
    <name evidence="2" type="ORF">O6P33_10715</name>
</gene>
<dbReference type="SUPFAM" id="SSF160719">
    <property type="entry name" value="gpW/gp25-like"/>
    <property type="match status" value="1"/>
</dbReference>
<organism evidence="2 3">
    <name type="scientific">Denitrificimonas caeni</name>
    <dbReference type="NCBI Taxonomy" id="521720"/>
    <lineage>
        <taxon>Bacteria</taxon>
        <taxon>Pseudomonadati</taxon>
        <taxon>Pseudomonadota</taxon>
        <taxon>Gammaproteobacteria</taxon>
        <taxon>Pseudomonadales</taxon>
        <taxon>Pseudomonadaceae</taxon>
        <taxon>Denitrificimonas</taxon>
    </lineage>
</organism>
<dbReference type="NCBIfam" id="TIGR03357">
    <property type="entry name" value="VI_zyme"/>
    <property type="match status" value="1"/>
</dbReference>
<protein>
    <submittedName>
        <fullName evidence="2">Type VI secretion system baseplate subunit TssE</fullName>
    </submittedName>
</protein>
<dbReference type="Pfam" id="PF04965">
    <property type="entry name" value="GPW_gp25"/>
    <property type="match status" value="1"/>
</dbReference>
<name>A0AAE9VMI2_9GAMM</name>
<dbReference type="KEGG" id="dce:O6P33_10715"/>
<reference evidence="2 3" key="1">
    <citation type="submission" date="2022-12" db="EMBL/GenBank/DDBJ databases">
        <title>Coexistence and Characterization of a Novel Tigecycline Resistance gene tet(X) variant and blaNDM-1 in a Pseudomonas caeni Isolate of Chicken Origin.</title>
        <authorList>
            <person name="Lu X."/>
            <person name="Zhang L."/>
            <person name="Li R."/>
            <person name="Wang Z."/>
        </authorList>
    </citation>
    <scope>NUCLEOTIDE SEQUENCE [LARGE SCALE GENOMIC DNA]</scope>
    <source>
        <strain evidence="2 3">CE14</strain>
    </source>
</reference>
<accession>A0AAE9VMI2</accession>
<dbReference type="Proteomes" id="UP001212189">
    <property type="component" value="Chromosome"/>
</dbReference>